<evidence type="ECO:0008006" key="3">
    <source>
        <dbReference type="Google" id="ProtNLM"/>
    </source>
</evidence>
<reference evidence="1" key="1">
    <citation type="submission" date="2023-05" db="EMBL/GenBank/DDBJ databases">
        <authorList>
            <person name="Zhang X."/>
        </authorList>
    </citation>
    <scope>NUCLEOTIDE SEQUENCE</scope>
    <source>
        <strain evidence="1">YF14B1</strain>
    </source>
</reference>
<proteinExistence type="predicted"/>
<organism evidence="1 2">
    <name type="scientific">Xanthocytophaga flava</name>
    <dbReference type="NCBI Taxonomy" id="3048013"/>
    <lineage>
        <taxon>Bacteria</taxon>
        <taxon>Pseudomonadati</taxon>
        <taxon>Bacteroidota</taxon>
        <taxon>Cytophagia</taxon>
        <taxon>Cytophagales</taxon>
        <taxon>Rhodocytophagaceae</taxon>
        <taxon>Xanthocytophaga</taxon>
    </lineage>
</organism>
<dbReference type="SUPFAM" id="SSF51430">
    <property type="entry name" value="NAD(P)-linked oxidoreductase"/>
    <property type="match status" value="1"/>
</dbReference>
<accession>A0AAE3UC26</accession>
<dbReference type="Proteomes" id="UP001241110">
    <property type="component" value="Unassembled WGS sequence"/>
</dbReference>
<gene>
    <name evidence="1" type="ORF">QNI16_31310</name>
</gene>
<protein>
    <recommendedName>
        <fullName evidence="3">NADP-dependent oxidoreductase domain-containing protein</fullName>
    </recommendedName>
</protein>
<dbReference type="EMBL" id="JASJOS010000017">
    <property type="protein sequence ID" value="MDJ1485028.1"/>
    <property type="molecule type" value="Genomic_DNA"/>
</dbReference>
<evidence type="ECO:0000313" key="1">
    <source>
        <dbReference type="EMBL" id="MDJ1485028.1"/>
    </source>
</evidence>
<evidence type="ECO:0000313" key="2">
    <source>
        <dbReference type="Proteomes" id="UP001241110"/>
    </source>
</evidence>
<dbReference type="InterPro" id="IPR036812">
    <property type="entry name" value="NAD(P)_OxRdtase_dom_sf"/>
</dbReference>
<comment type="caution">
    <text evidence="1">The sequence shown here is derived from an EMBL/GenBank/DDBJ whole genome shotgun (WGS) entry which is preliminary data.</text>
</comment>
<sequence>MIDLVQFNYSLSERHAEERLLSVARDAGVATILNRPLGVGLPLKICLGSHYPNGLLRQVGIPGPRFF</sequence>
<name>A0AAE3UC26_9BACT</name>
<dbReference type="AlphaFoldDB" id="A0AAE3UC26"/>